<dbReference type="EMBL" id="CM041550">
    <property type="protein sequence ID" value="KAI3356494.1"/>
    <property type="molecule type" value="Genomic_DNA"/>
</dbReference>
<proteinExistence type="predicted"/>
<accession>A0ACB8VLT4</accession>
<feature type="non-terminal residue" evidence="1">
    <location>
        <position position="1"/>
    </location>
</feature>
<organism evidence="1 2">
    <name type="scientific">Scortum barcoo</name>
    <name type="common">barcoo grunter</name>
    <dbReference type="NCBI Taxonomy" id="214431"/>
    <lineage>
        <taxon>Eukaryota</taxon>
        <taxon>Metazoa</taxon>
        <taxon>Chordata</taxon>
        <taxon>Craniata</taxon>
        <taxon>Vertebrata</taxon>
        <taxon>Euteleostomi</taxon>
        <taxon>Actinopterygii</taxon>
        <taxon>Neopterygii</taxon>
        <taxon>Teleostei</taxon>
        <taxon>Neoteleostei</taxon>
        <taxon>Acanthomorphata</taxon>
        <taxon>Eupercaria</taxon>
        <taxon>Centrarchiformes</taxon>
        <taxon>Terapontoidei</taxon>
        <taxon>Terapontidae</taxon>
        <taxon>Scortum</taxon>
    </lineage>
</organism>
<evidence type="ECO:0000313" key="1">
    <source>
        <dbReference type="EMBL" id="KAI3356494.1"/>
    </source>
</evidence>
<name>A0ACB8VLT4_9TELE</name>
<keyword evidence="2" id="KW-1185">Reference proteome</keyword>
<gene>
    <name evidence="1" type="ORF">L3Q82_017701</name>
</gene>
<sequence>VVIPELDHGDYPDLSRVPLCYHDLRKVFSKSKGTSLPPHRHWDCAIDLLPGTPMPKAKLHRPERVSLWARRTAQPCIDYSALNDITVKNRYPLPLHQVFTKLDLRNTYHLVRIREGNEWKTSFNINTW</sequence>
<evidence type="ECO:0000313" key="2">
    <source>
        <dbReference type="Proteomes" id="UP000831701"/>
    </source>
</evidence>
<reference evidence="1" key="1">
    <citation type="submission" date="2022-04" db="EMBL/GenBank/DDBJ databases">
        <title>Jade perch genome.</title>
        <authorList>
            <person name="Chao B."/>
        </authorList>
    </citation>
    <scope>NUCLEOTIDE SEQUENCE</scope>
    <source>
        <strain evidence="1">CB-2022</strain>
    </source>
</reference>
<protein>
    <submittedName>
        <fullName evidence="1">Uncharacterized protein</fullName>
    </submittedName>
</protein>
<dbReference type="Proteomes" id="UP000831701">
    <property type="component" value="Chromosome 20"/>
</dbReference>
<comment type="caution">
    <text evidence="1">The sequence shown here is derived from an EMBL/GenBank/DDBJ whole genome shotgun (WGS) entry which is preliminary data.</text>
</comment>